<dbReference type="GeneID" id="54459963"/>
<dbReference type="InterPro" id="IPR035959">
    <property type="entry name" value="RutC-like_sf"/>
</dbReference>
<evidence type="ECO:0000313" key="3">
    <source>
        <dbReference type="RefSeq" id="XP_033582083.1"/>
    </source>
</evidence>
<dbReference type="EMBL" id="MU003694">
    <property type="protein sequence ID" value="KAF2815119.1"/>
    <property type="molecule type" value="Genomic_DNA"/>
</dbReference>
<reference evidence="1 3" key="1">
    <citation type="journal article" date="2020" name="Stud. Mycol.">
        <title>101 Dothideomycetes genomes: a test case for predicting lifestyles and emergence of pathogens.</title>
        <authorList>
            <person name="Haridas S."/>
            <person name="Albert R."/>
            <person name="Binder M."/>
            <person name="Bloem J."/>
            <person name="Labutti K."/>
            <person name="Salamov A."/>
            <person name="Andreopoulos B."/>
            <person name="Baker S."/>
            <person name="Barry K."/>
            <person name="Bills G."/>
            <person name="Bluhm B."/>
            <person name="Cannon C."/>
            <person name="Castanera R."/>
            <person name="Culley D."/>
            <person name="Daum C."/>
            <person name="Ezra D."/>
            <person name="Gonzalez J."/>
            <person name="Henrissat B."/>
            <person name="Kuo A."/>
            <person name="Liang C."/>
            <person name="Lipzen A."/>
            <person name="Lutzoni F."/>
            <person name="Magnuson J."/>
            <person name="Mondo S."/>
            <person name="Nolan M."/>
            <person name="Ohm R."/>
            <person name="Pangilinan J."/>
            <person name="Park H.-J."/>
            <person name="Ramirez L."/>
            <person name="Alfaro M."/>
            <person name="Sun H."/>
            <person name="Tritt A."/>
            <person name="Yoshinaga Y."/>
            <person name="Zwiers L.-H."/>
            <person name="Turgeon B."/>
            <person name="Goodwin S."/>
            <person name="Spatafora J."/>
            <person name="Crous P."/>
            <person name="Grigoriev I."/>
        </authorList>
    </citation>
    <scope>NUCLEOTIDE SEQUENCE</scope>
    <source>
        <strain evidence="1 3">CBS 304.34</strain>
    </source>
</reference>
<dbReference type="InterPro" id="IPR006175">
    <property type="entry name" value="YjgF/YER057c/UK114"/>
</dbReference>
<protein>
    <submittedName>
        <fullName evidence="1 3">Endoribonuclease l-psp</fullName>
    </submittedName>
</protein>
<dbReference type="SUPFAM" id="SSF55298">
    <property type="entry name" value="YjgF-like"/>
    <property type="match status" value="1"/>
</dbReference>
<dbReference type="Pfam" id="PF01042">
    <property type="entry name" value="Ribonuc_L-PSP"/>
    <property type="match status" value="1"/>
</dbReference>
<proteinExistence type="predicted"/>
<dbReference type="Gene3D" id="3.30.1330.40">
    <property type="entry name" value="RutC-like"/>
    <property type="match status" value="1"/>
</dbReference>
<dbReference type="RefSeq" id="XP_033582083.1">
    <property type="nucleotide sequence ID" value="XM_033719070.1"/>
</dbReference>
<reference evidence="3" key="3">
    <citation type="submission" date="2025-04" db="UniProtKB">
        <authorList>
            <consortium name="RefSeq"/>
        </authorList>
    </citation>
    <scope>IDENTIFICATION</scope>
    <source>
        <strain evidence="3">CBS 304.34</strain>
    </source>
</reference>
<evidence type="ECO:0000313" key="2">
    <source>
        <dbReference type="Proteomes" id="UP000504636"/>
    </source>
</evidence>
<accession>A0A6A6Z311</accession>
<gene>
    <name evidence="1 3" type="ORF">BDZ99DRAFT_459061</name>
</gene>
<evidence type="ECO:0000313" key="1">
    <source>
        <dbReference type="EMBL" id="KAF2815119.1"/>
    </source>
</evidence>
<reference evidence="3" key="2">
    <citation type="submission" date="2020-04" db="EMBL/GenBank/DDBJ databases">
        <authorList>
            <consortium name="NCBI Genome Project"/>
        </authorList>
    </citation>
    <scope>NUCLEOTIDE SEQUENCE</scope>
    <source>
        <strain evidence="3">CBS 304.34</strain>
    </source>
</reference>
<dbReference type="OrthoDB" id="309640at2759"/>
<keyword evidence="2" id="KW-1185">Reference proteome</keyword>
<organism evidence="1">
    <name type="scientific">Mytilinidion resinicola</name>
    <dbReference type="NCBI Taxonomy" id="574789"/>
    <lineage>
        <taxon>Eukaryota</taxon>
        <taxon>Fungi</taxon>
        <taxon>Dikarya</taxon>
        <taxon>Ascomycota</taxon>
        <taxon>Pezizomycotina</taxon>
        <taxon>Dothideomycetes</taxon>
        <taxon>Pleosporomycetidae</taxon>
        <taxon>Mytilinidiales</taxon>
        <taxon>Mytilinidiaceae</taxon>
        <taxon>Mytilinidion</taxon>
    </lineage>
</organism>
<dbReference type="Proteomes" id="UP000504636">
    <property type="component" value="Unplaced"/>
</dbReference>
<dbReference type="AlphaFoldDB" id="A0A6A6Z311"/>
<name>A0A6A6Z311_9PEZI</name>
<sequence>MEYPSPLNTHGIKCFNVPGLGERLSDTYHISSAVVLPANVRTVVTAGQTGYTADMKLPTDLTEQYVQAFQNVVDSLAAAGVRDGFNSVYQMTSYHAGGLDAAADKALEVVVEKFLGKNRFAWAGVGVEALADGARVEITAYAVLPN</sequence>